<dbReference type="AlphaFoldDB" id="A0A382P3L5"/>
<comment type="catalytic activity">
    <reaction evidence="7">
        <text>L-histidinol phosphate + H2O = L-histidinol + phosphate</text>
        <dbReference type="Rhea" id="RHEA:14465"/>
        <dbReference type="ChEBI" id="CHEBI:15377"/>
        <dbReference type="ChEBI" id="CHEBI:43474"/>
        <dbReference type="ChEBI" id="CHEBI:57699"/>
        <dbReference type="ChEBI" id="CHEBI:57980"/>
        <dbReference type="EC" id="3.1.3.15"/>
    </reaction>
</comment>
<proteinExistence type="inferred from homology"/>
<evidence type="ECO:0000256" key="2">
    <source>
        <dbReference type="ARBA" id="ARBA00009152"/>
    </source>
</evidence>
<reference evidence="9" key="1">
    <citation type="submission" date="2018-05" db="EMBL/GenBank/DDBJ databases">
        <authorList>
            <person name="Lanie J.A."/>
            <person name="Ng W.-L."/>
            <person name="Kazmierczak K.M."/>
            <person name="Andrzejewski T.M."/>
            <person name="Davidsen T.M."/>
            <person name="Wayne K.J."/>
            <person name="Tettelin H."/>
            <person name="Glass J.I."/>
            <person name="Rusch D."/>
            <person name="Podicherti R."/>
            <person name="Tsui H.-C.T."/>
            <person name="Winkler M.E."/>
        </authorList>
    </citation>
    <scope>NUCLEOTIDE SEQUENCE</scope>
</reference>
<sequence>MKITNYHSHTYRCKHAQGDALDYVRTAFQGGASVYGISDHSPIPDGRYADVRMALDELDSYEAAVRRAQAEFPEIEVLLGMECEYFPEFHAFYEDELLGRRDYDYLIGAGHYTPIEGSWRNSFANMDHPKMLNAYSGHLIEIMETGLYAFIAHPDLFGCSNEFWNEDLTSCSRDILSAAEETRIPLEINGYGMRKEPVQTSKGPRPQYPWPPFWELASEYDIRVVCNSDAHQPQDALASLEETLQLAKQFDLKIADLSRLGSSSRQAVPLVA</sequence>
<dbReference type="Pfam" id="PF02811">
    <property type="entry name" value="PHP"/>
    <property type="match status" value="1"/>
</dbReference>
<dbReference type="PANTHER" id="PTHR21039:SF0">
    <property type="entry name" value="HISTIDINOL-PHOSPHATASE"/>
    <property type="match status" value="1"/>
</dbReference>
<protein>
    <recommendedName>
        <fullName evidence="3">histidinol-phosphatase</fullName>
        <ecNumber evidence="3">3.1.3.15</ecNumber>
    </recommendedName>
</protein>
<dbReference type="GO" id="GO:0000105">
    <property type="term" value="P:L-histidine biosynthetic process"/>
    <property type="evidence" value="ECO:0007669"/>
    <property type="project" value="UniProtKB-UniPathway"/>
</dbReference>
<dbReference type="UniPathway" id="UPA00031">
    <property type="reaction ID" value="UER00013"/>
</dbReference>
<name>A0A382P3L5_9ZZZZ</name>
<keyword evidence="4" id="KW-0028">Amino-acid biosynthesis</keyword>
<dbReference type="InterPro" id="IPR016195">
    <property type="entry name" value="Pol/histidinol_Pase-like"/>
</dbReference>
<evidence type="ECO:0000313" key="9">
    <source>
        <dbReference type="EMBL" id="SVC67185.1"/>
    </source>
</evidence>
<organism evidence="9">
    <name type="scientific">marine metagenome</name>
    <dbReference type="NCBI Taxonomy" id="408172"/>
    <lineage>
        <taxon>unclassified sequences</taxon>
        <taxon>metagenomes</taxon>
        <taxon>ecological metagenomes</taxon>
    </lineage>
</organism>
<comment type="pathway">
    <text evidence="1">Amino-acid biosynthesis; L-histidine biosynthesis; L-histidine from 5-phospho-alpha-D-ribose 1-diphosphate: step 8/9.</text>
</comment>
<dbReference type="GO" id="GO:0004401">
    <property type="term" value="F:histidinol-phosphatase activity"/>
    <property type="evidence" value="ECO:0007669"/>
    <property type="project" value="UniProtKB-EC"/>
</dbReference>
<gene>
    <name evidence="9" type="ORF">METZ01_LOCUS320039</name>
</gene>
<dbReference type="EC" id="3.1.3.15" evidence="3"/>
<evidence type="ECO:0000256" key="5">
    <source>
        <dbReference type="ARBA" id="ARBA00022801"/>
    </source>
</evidence>
<evidence type="ECO:0000256" key="3">
    <source>
        <dbReference type="ARBA" id="ARBA00013085"/>
    </source>
</evidence>
<evidence type="ECO:0000256" key="1">
    <source>
        <dbReference type="ARBA" id="ARBA00004970"/>
    </source>
</evidence>
<evidence type="ECO:0000256" key="4">
    <source>
        <dbReference type="ARBA" id="ARBA00022605"/>
    </source>
</evidence>
<dbReference type="GO" id="GO:0005737">
    <property type="term" value="C:cytoplasm"/>
    <property type="evidence" value="ECO:0007669"/>
    <property type="project" value="TreeGrafter"/>
</dbReference>
<dbReference type="PANTHER" id="PTHR21039">
    <property type="entry name" value="HISTIDINOL PHOSPHATASE-RELATED"/>
    <property type="match status" value="1"/>
</dbReference>
<dbReference type="SUPFAM" id="SSF89550">
    <property type="entry name" value="PHP domain-like"/>
    <property type="match status" value="1"/>
</dbReference>
<evidence type="ECO:0000256" key="6">
    <source>
        <dbReference type="ARBA" id="ARBA00023102"/>
    </source>
</evidence>
<dbReference type="InterPro" id="IPR004013">
    <property type="entry name" value="PHP_dom"/>
</dbReference>
<keyword evidence="6" id="KW-0368">Histidine biosynthesis</keyword>
<comment type="similarity">
    <text evidence="2">Belongs to the PHP hydrolase family. HisK subfamily.</text>
</comment>
<accession>A0A382P3L5</accession>
<feature type="domain" description="PHP" evidence="8">
    <location>
        <begin position="6"/>
        <end position="189"/>
    </location>
</feature>
<evidence type="ECO:0000256" key="7">
    <source>
        <dbReference type="ARBA" id="ARBA00049158"/>
    </source>
</evidence>
<evidence type="ECO:0000259" key="8">
    <source>
        <dbReference type="Pfam" id="PF02811"/>
    </source>
</evidence>
<keyword evidence="5" id="KW-0378">Hydrolase</keyword>
<dbReference type="InterPro" id="IPR010140">
    <property type="entry name" value="Histidinol_P_phosphatase_HisJ"/>
</dbReference>
<dbReference type="Gene3D" id="3.20.20.140">
    <property type="entry name" value="Metal-dependent hydrolases"/>
    <property type="match status" value="1"/>
</dbReference>
<dbReference type="CDD" id="cd12110">
    <property type="entry name" value="PHP_HisPPase_Hisj_like"/>
    <property type="match status" value="1"/>
</dbReference>
<dbReference type="EMBL" id="UINC01104205">
    <property type="protein sequence ID" value="SVC67185.1"/>
    <property type="molecule type" value="Genomic_DNA"/>
</dbReference>